<dbReference type="SMART" id="SM00233">
    <property type="entry name" value="PH"/>
    <property type="match status" value="1"/>
</dbReference>
<evidence type="ECO:0000256" key="3">
    <source>
        <dbReference type="PROSITE-ProRule" id="PRU00192"/>
    </source>
</evidence>
<feature type="compositionally biased region" description="Basic and acidic residues" evidence="4">
    <location>
        <begin position="1008"/>
        <end position="1018"/>
    </location>
</feature>
<feature type="compositionally biased region" description="Low complexity" evidence="4">
    <location>
        <begin position="385"/>
        <end position="396"/>
    </location>
</feature>
<dbReference type="AlphaFoldDB" id="A0AAD6UW07"/>
<feature type="domain" description="SAM" evidence="8">
    <location>
        <begin position="404"/>
        <end position="469"/>
    </location>
</feature>
<evidence type="ECO:0000259" key="7">
    <source>
        <dbReference type="PROSITE" id="PS50021"/>
    </source>
</evidence>
<sequence>MTEYVYALHDFLPEHEDEIVFHVGERIEIVEKDDLYSDGWWKGRNLAGKVGLFPQSYTSPTAPLAYATVTAESSTSTDTATSPLAEEIESTDLSPVSAVPHIQLNAENAESAANPNGEVMKATMTDVQKAIEQLGSRNRSNSVNFDHDARSFSFASTRDDRTTDDEEEETDFDVSEGEGWHKGARRKLAEKARQAVAEAEKLEALSSGISSNRMSGPPIPVELSDDSEGEDDEHDHDPFNSPLRDHPYIPEEDEPSEPVDQLGRMRVSEEEPVTATANSFPSTAVPPTPISPETPPTFVVPLPDPAPDPGPVPQARESTPLRETLVASQGLPSPALSTAVASKHSSVTSSSPGVPIAEVQSKPSSVASAPLSTASEGKRRDDSGHASGSAGSANGAPKHHPSEWSVEEVVEWLHTKGFDEDFLISSTEQEITGDVLLDLDVNLLKSEIGIMAFGKRMRIANAIADLRRPVSPSASFSMSQAYHSPNSSQHAQFAVAYSNLQNPQPHSTSPYNGHSRTQSQSHSQQSYNGHHSLQSSVGSPLHNGYLSQTYGLPAGLLSPESATSAMHAGDFVASPMDERDATVRSDEVHSGLGIPMDGQANGARAKGRPAHLALSPSDGALKASATQATEAESQEDERAIMSESELPAGASLRKRLFGARIPSSPNSTVEKDKESQASVHSKDDSPVEIKSADGKATTKKSNIASGPGRHARGKKSVDGAHGSKAGDRLSIFGASFGGTLGRKPAPRYSGGPEDEKVDKSSSGFTLPRLTNRKNGRPSTPVGSASQQAPETSPNPAQPRPPALNGSHGSQLASSPSVLRKRTSSSPSTSADMAKAATLATTGAVGLTDSAPSKLKPGQSILEQIGTPDHAGWMRKKSERYSSWKLRYFVLKGPDFYWLRSSNKAETKIKGYVNIIGYKVTVDENVNPGKYGFRIDHDHFKTHYFSSDEKTIVRDWMKAIMKATIGRDYSKPVVSSCNIPTIPLIVAQAMNPAPRPPSPTARAATQRAMRRENTDQPSTRDARVLMLTGFAANDTPKEERARLDSFFTSETVDSAPSADAIPSTPEAAVPPRPTRRTSSQQAVSISPTPLDEGLLEWANSHLPSSMQIIDPTGPLCDGLGLLRLAESIKGRPSSPPVPDSAFPKDPSDDNLDGLFRLFDFLLDHEVRMGSVSINDIRQGKRDKIIQLLRGLKAWEDKRKAIATSIGKGSVQAGGFMAPAWSGV</sequence>
<dbReference type="SUPFAM" id="SSF47769">
    <property type="entry name" value="SAM/Pointed domain"/>
    <property type="match status" value="1"/>
</dbReference>
<feature type="compositionally biased region" description="Basic and acidic residues" evidence="4">
    <location>
        <begin position="577"/>
        <end position="589"/>
    </location>
</feature>
<reference evidence="9" key="1">
    <citation type="submission" date="2023-03" db="EMBL/GenBank/DDBJ databases">
        <title>Massive genome expansion in bonnet fungi (Mycena s.s.) driven by repeated elements and novel gene families across ecological guilds.</title>
        <authorList>
            <consortium name="Lawrence Berkeley National Laboratory"/>
            <person name="Harder C.B."/>
            <person name="Miyauchi S."/>
            <person name="Viragh M."/>
            <person name="Kuo A."/>
            <person name="Thoen E."/>
            <person name="Andreopoulos B."/>
            <person name="Lu D."/>
            <person name="Skrede I."/>
            <person name="Drula E."/>
            <person name="Henrissat B."/>
            <person name="Morin E."/>
            <person name="Kohler A."/>
            <person name="Barry K."/>
            <person name="LaButti K."/>
            <person name="Morin E."/>
            <person name="Salamov A."/>
            <person name="Lipzen A."/>
            <person name="Mereny Z."/>
            <person name="Hegedus B."/>
            <person name="Baldrian P."/>
            <person name="Stursova M."/>
            <person name="Weitz H."/>
            <person name="Taylor A."/>
            <person name="Grigoriev I.V."/>
            <person name="Nagy L.G."/>
            <person name="Martin F."/>
            <person name="Kauserud H."/>
        </authorList>
    </citation>
    <scope>NUCLEOTIDE SEQUENCE</scope>
    <source>
        <strain evidence="9">9144</strain>
    </source>
</reference>
<accession>A0AAD6UW07</accession>
<dbReference type="SUPFAM" id="SSF50044">
    <property type="entry name" value="SH3-domain"/>
    <property type="match status" value="1"/>
</dbReference>
<gene>
    <name evidence="9" type="ORF">GGX14DRAFT_588964</name>
</gene>
<keyword evidence="10" id="KW-1185">Reference proteome</keyword>
<dbReference type="Gene3D" id="1.10.418.10">
    <property type="entry name" value="Calponin-like domain"/>
    <property type="match status" value="1"/>
</dbReference>
<evidence type="ECO:0000313" key="9">
    <source>
        <dbReference type="EMBL" id="KAJ7193301.1"/>
    </source>
</evidence>
<proteinExistence type="predicted"/>
<dbReference type="Gene3D" id="1.10.150.50">
    <property type="entry name" value="Transcription Factor, Ets-1"/>
    <property type="match status" value="1"/>
</dbReference>
<dbReference type="GO" id="GO:0005085">
    <property type="term" value="F:guanyl-nucleotide exchange factor activity"/>
    <property type="evidence" value="ECO:0007669"/>
    <property type="project" value="UniProtKB-KW"/>
</dbReference>
<dbReference type="Pfam" id="PF00169">
    <property type="entry name" value="PH"/>
    <property type="match status" value="1"/>
</dbReference>
<feature type="compositionally biased region" description="Low complexity" evidence="4">
    <location>
        <begin position="514"/>
        <end position="532"/>
    </location>
</feature>
<keyword evidence="2" id="KW-0344">Guanine-nucleotide releasing factor</keyword>
<feature type="domain" description="Calponin-homology (CH)" evidence="7">
    <location>
        <begin position="1087"/>
        <end position="1195"/>
    </location>
</feature>
<feature type="compositionally biased region" description="Basic and acidic residues" evidence="4">
    <location>
        <begin position="235"/>
        <end position="249"/>
    </location>
</feature>
<dbReference type="SUPFAM" id="SSF50729">
    <property type="entry name" value="PH domain-like"/>
    <property type="match status" value="1"/>
</dbReference>
<dbReference type="CDD" id="cd00174">
    <property type="entry name" value="SH3"/>
    <property type="match status" value="1"/>
</dbReference>
<dbReference type="Pfam" id="PF00018">
    <property type="entry name" value="SH3_1"/>
    <property type="match status" value="1"/>
</dbReference>
<dbReference type="PROSITE" id="PS50002">
    <property type="entry name" value="SH3"/>
    <property type="match status" value="1"/>
</dbReference>
<feature type="compositionally biased region" description="Polar residues" evidence="4">
    <location>
        <begin position="500"/>
        <end position="512"/>
    </location>
</feature>
<feature type="compositionally biased region" description="Pro residues" evidence="4">
    <location>
        <begin position="284"/>
        <end position="295"/>
    </location>
</feature>
<protein>
    <submittedName>
        <fullName evidence="9">Uncharacterized protein</fullName>
    </submittedName>
</protein>
<dbReference type="Proteomes" id="UP001219525">
    <property type="component" value="Unassembled WGS sequence"/>
</dbReference>
<evidence type="ECO:0000256" key="1">
    <source>
        <dbReference type="ARBA" id="ARBA00022443"/>
    </source>
</evidence>
<dbReference type="PRINTS" id="PR00452">
    <property type="entry name" value="SH3DOMAIN"/>
</dbReference>
<dbReference type="InterPro" id="IPR036872">
    <property type="entry name" value="CH_dom_sf"/>
</dbReference>
<feature type="domain" description="PH" evidence="6">
    <location>
        <begin position="866"/>
        <end position="964"/>
    </location>
</feature>
<dbReference type="InterPro" id="IPR001849">
    <property type="entry name" value="PH_domain"/>
</dbReference>
<dbReference type="InterPro" id="IPR001452">
    <property type="entry name" value="SH3_domain"/>
</dbReference>
<dbReference type="InterPro" id="IPR036028">
    <property type="entry name" value="SH3-like_dom_sf"/>
</dbReference>
<feature type="region of interest" description="Disordered" evidence="4">
    <location>
        <begin position="156"/>
        <end position="185"/>
    </location>
</feature>
<feature type="region of interest" description="Disordered" evidence="4">
    <location>
        <begin position="207"/>
        <end position="403"/>
    </location>
</feature>
<dbReference type="SMART" id="SM00326">
    <property type="entry name" value="SH3"/>
    <property type="match status" value="1"/>
</dbReference>
<feature type="region of interest" description="Disordered" evidence="4">
    <location>
        <begin position="989"/>
        <end position="1018"/>
    </location>
</feature>
<feature type="region of interest" description="Disordered" evidence="4">
    <location>
        <begin position="659"/>
        <end position="833"/>
    </location>
</feature>
<dbReference type="InterPro" id="IPR001660">
    <property type="entry name" value="SAM"/>
</dbReference>
<feature type="compositionally biased region" description="Pro residues" evidence="4">
    <location>
        <begin position="302"/>
        <end position="312"/>
    </location>
</feature>
<comment type="caution">
    <text evidence="9">The sequence shown here is derived from an EMBL/GenBank/DDBJ whole genome shotgun (WGS) entry which is preliminary data.</text>
</comment>
<name>A0AAD6UW07_9AGAR</name>
<feature type="region of interest" description="Disordered" evidence="4">
    <location>
        <begin position="500"/>
        <end position="540"/>
    </location>
</feature>
<dbReference type="CDD" id="cd13316">
    <property type="entry name" value="PH_Boi"/>
    <property type="match status" value="1"/>
</dbReference>
<feature type="compositionally biased region" description="Low complexity" evidence="4">
    <location>
        <begin position="337"/>
        <end position="351"/>
    </location>
</feature>
<dbReference type="Gene3D" id="2.30.30.40">
    <property type="entry name" value="SH3 Domains"/>
    <property type="match status" value="1"/>
</dbReference>
<dbReference type="PROSITE" id="PS50003">
    <property type="entry name" value="PH_DOMAIN"/>
    <property type="match status" value="1"/>
</dbReference>
<evidence type="ECO:0000256" key="2">
    <source>
        <dbReference type="ARBA" id="ARBA00022658"/>
    </source>
</evidence>
<evidence type="ECO:0000259" key="6">
    <source>
        <dbReference type="PROSITE" id="PS50003"/>
    </source>
</evidence>
<feature type="region of interest" description="Disordered" evidence="4">
    <location>
        <begin position="577"/>
        <end position="639"/>
    </location>
</feature>
<feature type="compositionally biased region" description="Basic and acidic residues" evidence="4">
    <location>
        <begin position="669"/>
        <end position="693"/>
    </location>
</feature>
<dbReference type="Gene3D" id="2.30.29.30">
    <property type="entry name" value="Pleckstrin-homology domain (PH domain)/Phosphotyrosine-binding domain (PTB)"/>
    <property type="match status" value="1"/>
</dbReference>
<feature type="compositionally biased region" description="Acidic residues" evidence="4">
    <location>
        <begin position="162"/>
        <end position="176"/>
    </location>
</feature>
<feature type="compositionally biased region" description="Polar residues" evidence="4">
    <location>
        <begin position="361"/>
        <end position="375"/>
    </location>
</feature>
<dbReference type="InterPro" id="IPR013761">
    <property type="entry name" value="SAM/pointed_sf"/>
</dbReference>
<dbReference type="InterPro" id="IPR001715">
    <property type="entry name" value="CH_dom"/>
</dbReference>
<dbReference type="SMART" id="SM00454">
    <property type="entry name" value="SAM"/>
    <property type="match status" value="1"/>
</dbReference>
<evidence type="ECO:0000259" key="8">
    <source>
        <dbReference type="PROSITE" id="PS50105"/>
    </source>
</evidence>
<feature type="region of interest" description="Disordered" evidence="4">
    <location>
        <begin position="1048"/>
        <end position="1084"/>
    </location>
</feature>
<evidence type="ECO:0000259" key="5">
    <source>
        <dbReference type="PROSITE" id="PS50002"/>
    </source>
</evidence>
<feature type="compositionally biased region" description="Polar residues" evidence="4">
    <location>
        <begin position="1075"/>
        <end position="1084"/>
    </location>
</feature>
<dbReference type="Pfam" id="PF07647">
    <property type="entry name" value="SAM_2"/>
    <property type="match status" value="1"/>
</dbReference>
<feature type="compositionally biased region" description="Polar residues" evidence="4">
    <location>
        <begin position="806"/>
        <end position="816"/>
    </location>
</feature>
<dbReference type="EMBL" id="JARJCW010000109">
    <property type="protein sequence ID" value="KAJ7193301.1"/>
    <property type="molecule type" value="Genomic_DNA"/>
</dbReference>
<dbReference type="PROSITE" id="PS50021">
    <property type="entry name" value="CH"/>
    <property type="match status" value="1"/>
</dbReference>
<evidence type="ECO:0000256" key="4">
    <source>
        <dbReference type="SAM" id="MobiDB-lite"/>
    </source>
</evidence>
<feature type="compositionally biased region" description="Acidic residues" evidence="4">
    <location>
        <begin position="223"/>
        <end position="234"/>
    </location>
</feature>
<organism evidence="9 10">
    <name type="scientific">Mycena pura</name>
    <dbReference type="NCBI Taxonomy" id="153505"/>
    <lineage>
        <taxon>Eukaryota</taxon>
        <taxon>Fungi</taxon>
        <taxon>Dikarya</taxon>
        <taxon>Basidiomycota</taxon>
        <taxon>Agaricomycotina</taxon>
        <taxon>Agaricomycetes</taxon>
        <taxon>Agaricomycetidae</taxon>
        <taxon>Agaricales</taxon>
        <taxon>Marasmiineae</taxon>
        <taxon>Mycenaceae</taxon>
        <taxon>Mycena</taxon>
    </lineage>
</organism>
<keyword evidence="1 3" id="KW-0728">SH3 domain</keyword>
<dbReference type="PROSITE" id="PS50105">
    <property type="entry name" value="SAM_DOMAIN"/>
    <property type="match status" value="1"/>
</dbReference>
<feature type="compositionally biased region" description="Polar residues" evidence="4">
    <location>
        <begin position="776"/>
        <end position="794"/>
    </location>
</feature>
<feature type="domain" description="SH3" evidence="5">
    <location>
        <begin position="1"/>
        <end position="63"/>
    </location>
</feature>
<evidence type="ECO:0000313" key="10">
    <source>
        <dbReference type="Proteomes" id="UP001219525"/>
    </source>
</evidence>
<dbReference type="InterPro" id="IPR011993">
    <property type="entry name" value="PH-like_dom_sf"/>
</dbReference>